<feature type="region of interest" description="Disordered" evidence="1">
    <location>
        <begin position="131"/>
        <end position="150"/>
    </location>
</feature>
<evidence type="ECO:0000313" key="3">
    <source>
        <dbReference type="Proteomes" id="UP000234181"/>
    </source>
</evidence>
<evidence type="ECO:0000313" key="2">
    <source>
        <dbReference type="EMBL" id="SON81008.1"/>
    </source>
</evidence>
<reference evidence="2 3" key="1">
    <citation type="submission" date="2017-10" db="EMBL/GenBank/DDBJ databases">
        <authorList>
            <person name="Regsiter A."/>
            <person name="William W."/>
        </authorList>
    </citation>
    <scope>NUCLEOTIDE SEQUENCE [LARGE SCALE GENOMIC DNA]</scope>
    <source>
        <strain evidence="2 3">CFBP6984</strain>
    </source>
</reference>
<organism evidence="2 3">
    <name type="scientific">Xanthomonas campestris pv. phaseoli</name>
    <dbReference type="NCBI Taxonomy" id="317013"/>
    <lineage>
        <taxon>Bacteria</taxon>
        <taxon>Pseudomonadati</taxon>
        <taxon>Pseudomonadota</taxon>
        <taxon>Gammaproteobacteria</taxon>
        <taxon>Lysobacterales</taxon>
        <taxon>Lysobacteraceae</taxon>
        <taxon>Xanthomonas</taxon>
    </lineage>
</organism>
<gene>
    <name evidence="2" type="ORF">XAP6984_380115</name>
</gene>
<keyword evidence="3" id="KW-1185">Reference proteome</keyword>
<dbReference type="Proteomes" id="UP000234181">
    <property type="component" value="Unassembled WGS sequence"/>
</dbReference>
<name>A0ABY1TSA0_XANCH</name>
<dbReference type="EMBL" id="OCYT01000093">
    <property type="protein sequence ID" value="SON81008.1"/>
    <property type="molecule type" value="Genomic_DNA"/>
</dbReference>
<proteinExistence type="predicted"/>
<comment type="caution">
    <text evidence="2">The sequence shown here is derived from an EMBL/GenBank/DDBJ whole genome shotgun (WGS) entry which is preliminary data.</text>
</comment>
<evidence type="ECO:0000256" key="1">
    <source>
        <dbReference type="SAM" id="MobiDB-lite"/>
    </source>
</evidence>
<protein>
    <submittedName>
        <fullName evidence="2">Uncharacterized protein</fullName>
    </submittedName>
</protein>
<accession>A0ABY1TSA0</accession>
<sequence length="150" mass="15161">MQAAALPVEPGASHPPNAAGETHAALAQLLTSIWRRGGDSLGTTCLRPAGGFAVQAAALPVEPGASHPPNAAGETHAALAQLLASIWRRGGDSNPRGAINACLISSQVHSTALPPLQMVPSVLGPCIIRAHGPSHKRPGPAQTVPARIQA</sequence>